<accession>A0A0D0GGL8</accession>
<evidence type="ECO:0000256" key="1">
    <source>
        <dbReference type="SAM" id="Phobius"/>
    </source>
</evidence>
<dbReference type="Proteomes" id="UP000032049">
    <property type="component" value="Unassembled WGS sequence"/>
</dbReference>
<proteinExistence type="predicted"/>
<dbReference type="STRING" id="1503925.TH53_15195"/>
<dbReference type="RefSeq" id="WP_041883137.1">
    <property type="nucleotide sequence ID" value="NZ_CP157278.1"/>
</dbReference>
<keyword evidence="1" id="KW-0812">Transmembrane</keyword>
<comment type="caution">
    <text evidence="2">The sequence shown here is derived from an EMBL/GenBank/DDBJ whole genome shotgun (WGS) entry which is preliminary data.</text>
</comment>
<gene>
    <name evidence="2" type="ORF">TH53_15195</name>
</gene>
<keyword evidence="1" id="KW-1133">Transmembrane helix</keyword>
<evidence type="ECO:0000313" key="2">
    <source>
        <dbReference type="EMBL" id="KIO76412.1"/>
    </source>
</evidence>
<dbReference type="AlphaFoldDB" id="A0A0D0GGL8"/>
<keyword evidence="1" id="KW-0472">Membrane</keyword>
<keyword evidence="3" id="KW-1185">Reference proteome</keyword>
<feature type="transmembrane region" description="Helical" evidence="1">
    <location>
        <begin position="12"/>
        <end position="35"/>
    </location>
</feature>
<reference evidence="2 3" key="1">
    <citation type="submission" date="2015-01" db="EMBL/GenBank/DDBJ databases">
        <title>Draft genome sequence of Pedobacter sp. NL19 isolated from sludge of an effluent treatment pond in an abandoned uranium mine.</title>
        <authorList>
            <person name="Santos T."/>
            <person name="Caetano T."/>
            <person name="Covas C."/>
            <person name="Cruz A."/>
            <person name="Mendo S."/>
        </authorList>
    </citation>
    <scope>NUCLEOTIDE SEQUENCE [LARGE SCALE GENOMIC DNA]</scope>
    <source>
        <strain evidence="2 3">NL19</strain>
    </source>
</reference>
<dbReference type="OrthoDB" id="662620at2"/>
<sequence>MKPINAQELNKSYRLFIFNFIFLTVFAVLCVYLFFAASKFEYELLEKEVKQTEQLLAKRKDINTRFDMILLRFKQLARYTSINSEEMNNQAIMLEDIQNTNFKIKEIIKKENSTVSSFLLYKKMTDDISQMAGIQDSLFTTRFQIENLKTQLDACFKTNSTAAKKIRGGRFNR</sequence>
<dbReference type="EMBL" id="JXRA01000064">
    <property type="protein sequence ID" value="KIO76412.1"/>
    <property type="molecule type" value="Genomic_DNA"/>
</dbReference>
<name>A0A0D0GGL8_9SPHI</name>
<protein>
    <submittedName>
        <fullName evidence="2">Uncharacterized protein</fullName>
    </submittedName>
</protein>
<organism evidence="2 3">
    <name type="scientific">Pedobacter lusitanus</name>
    <dbReference type="NCBI Taxonomy" id="1503925"/>
    <lineage>
        <taxon>Bacteria</taxon>
        <taxon>Pseudomonadati</taxon>
        <taxon>Bacteroidota</taxon>
        <taxon>Sphingobacteriia</taxon>
        <taxon>Sphingobacteriales</taxon>
        <taxon>Sphingobacteriaceae</taxon>
        <taxon>Pedobacter</taxon>
    </lineage>
</organism>
<evidence type="ECO:0000313" key="3">
    <source>
        <dbReference type="Proteomes" id="UP000032049"/>
    </source>
</evidence>